<dbReference type="InterPro" id="IPR019833">
    <property type="entry name" value="Mn/Fe_SOD_BS"/>
</dbReference>
<keyword evidence="4 6" id="KW-0560">Oxidoreductase</keyword>
<comment type="caution">
    <text evidence="9">The sequence shown here is derived from an EMBL/GenBank/DDBJ whole genome shotgun (WGS) entry which is preliminary data.</text>
</comment>
<dbReference type="PRINTS" id="PR01703">
    <property type="entry name" value="MNSODISMTASE"/>
</dbReference>
<dbReference type="Pfam" id="PF00081">
    <property type="entry name" value="Sod_Fe_N"/>
    <property type="match status" value="1"/>
</dbReference>
<evidence type="ECO:0000259" key="8">
    <source>
        <dbReference type="Pfam" id="PF02777"/>
    </source>
</evidence>
<dbReference type="SUPFAM" id="SSF54719">
    <property type="entry name" value="Fe,Mn superoxide dismutase (SOD), C-terminal domain"/>
    <property type="match status" value="1"/>
</dbReference>
<reference evidence="9 10" key="1">
    <citation type="submission" date="2019-03" db="EMBL/GenBank/DDBJ databases">
        <title>Genomic Encyclopedia of Archaeal and Bacterial Type Strains, Phase II (KMG-II): from individual species to whole genera.</title>
        <authorList>
            <person name="Goeker M."/>
        </authorList>
    </citation>
    <scope>NUCLEOTIDE SEQUENCE [LARGE SCALE GENOMIC DNA]</scope>
    <source>
        <strain evidence="9 10">DSM 28213</strain>
    </source>
</reference>
<organism evidence="9 10">
    <name type="scientific">Myroides indicus</name>
    <dbReference type="NCBI Taxonomy" id="1323422"/>
    <lineage>
        <taxon>Bacteria</taxon>
        <taxon>Pseudomonadati</taxon>
        <taxon>Bacteroidota</taxon>
        <taxon>Flavobacteriia</taxon>
        <taxon>Flavobacteriales</taxon>
        <taxon>Flavobacteriaceae</taxon>
        <taxon>Myroides</taxon>
    </lineage>
</organism>
<name>A0A4R7EUN9_9FLAO</name>
<comment type="function">
    <text evidence="6">Destroys radicals which are normally produced within the cells and which are toxic to biological systems.</text>
</comment>
<dbReference type="PROSITE" id="PS51257">
    <property type="entry name" value="PROKAR_LIPOPROTEIN"/>
    <property type="match status" value="1"/>
</dbReference>
<evidence type="ECO:0000313" key="9">
    <source>
        <dbReference type="EMBL" id="TDS57253.1"/>
    </source>
</evidence>
<dbReference type="InterPro" id="IPR001189">
    <property type="entry name" value="Mn/Fe_SOD"/>
</dbReference>
<comment type="similarity">
    <text evidence="1 6">Belongs to the iron/manganese superoxide dismutase family.</text>
</comment>
<dbReference type="PIRSF" id="PIRSF000349">
    <property type="entry name" value="SODismutase"/>
    <property type="match status" value="1"/>
</dbReference>
<dbReference type="Gene3D" id="1.10.287.990">
    <property type="entry name" value="Fe,Mn superoxide dismutase (SOD) domain"/>
    <property type="match status" value="1"/>
</dbReference>
<evidence type="ECO:0000256" key="1">
    <source>
        <dbReference type="ARBA" id="ARBA00008714"/>
    </source>
</evidence>
<dbReference type="InterPro" id="IPR019832">
    <property type="entry name" value="Mn/Fe_SOD_C"/>
</dbReference>
<dbReference type="Pfam" id="PF02777">
    <property type="entry name" value="Sod_Fe_C"/>
    <property type="match status" value="1"/>
</dbReference>
<feature type="domain" description="Manganese/iron superoxide dismutase N-terminal" evidence="7">
    <location>
        <begin position="58"/>
        <end position="138"/>
    </location>
</feature>
<keyword evidence="3 5" id="KW-0479">Metal-binding</keyword>
<gene>
    <name evidence="9" type="ORF">C8P70_11669</name>
</gene>
<evidence type="ECO:0000256" key="3">
    <source>
        <dbReference type="ARBA" id="ARBA00022723"/>
    </source>
</evidence>
<proteinExistence type="inferred from homology"/>
<feature type="binding site" evidence="5">
    <location>
        <position position="216"/>
    </location>
    <ligand>
        <name>Mn(2+)</name>
        <dbReference type="ChEBI" id="CHEBI:29035"/>
    </ligand>
</feature>
<evidence type="ECO:0000256" key="4">
    <source>
        <dbReference type="ARBA" id="ARBA00023002"/>
    </source>
</evidence>
<evidence type="ECO:0000256" key="6">
    <source>
        <dbReference type="RuleBase" id="RU000414"/>
    </source>
</evidence>
<comment type="catalytic activity">
    <reaction evidence="6">
        <text>2 superoxide + 2 H(+) = H2O2 + O2</text>
        <dbReference type="Rhea" id="RHEA:20696"/>
        <dbReference type="ChEBI" id="CHEBI:15378"/>
        <dbReference type="ChEBI" id="CHEBI:15379"/>
        <dbReference type="ChEBI" id="CHEBI:16240"/>
        <dbReference type="ChEBI" id="CHEBI:18421"/>
        <dbReference type="EC" id="1.15.1.1"/>
    </reaction>
</comment>
<dbReference type="SUPFAM" id="SSF46609">
    <property type="entry name" value="Fe,Mn superoxide dismutase (SOD), N-terminal domain"/>
    <property type="match status" value="1"/>
</dbReference>
<dbReference type="PANTHER" id="PTHR43595">
    <property type="entry name" value="37S RIBOSOMAL PROTEIN S26, MITOCHONDRIAL"/>
    <property type="match status" value="1"/>
</dbReference>
<dbReference type="InterPro" id="IPR036314">
    <property type="entry name" value="SOD_C_sf"/>
</dbReference>
<accession>A0A4R7EUN9</accession>
<dbReference type="EMBL" id="SOAG01000016">
    <property type="protein sequence ID" value="TDS57253.1"/>
    <property type="molecule type" value="Genomic_DNA"/>
</dbReference>
<dbReference type="Gene3D" id="3.55.40.20">
    <property type="entry name" value="Iron/manganese superoxide dismutase, C-terminal domain"/>
    <property type="match status" value="1"/>
</dbReference>
<protein>
    <recommendedName>
        <fullName evidence="2 6">Superoxide dismutase</fullName>
        <ecNumber evidence="2 6">1.15.1.1</ecNumber>
    </recommendedName>
</protein>
<feature type="binding site" evidence="5">
    <location>
        <position position="220"/>
    </location>
    <ligand>
        <name>Mn(2+)</name>
        <dbReference type="ChEBI" id="CHEBI:29035"/>
    </ligand>
</feature>
<dbReference type="Proteomes" id="UP000295215">
    <property type="component" value="Unassembled WGS sequence"/>
</dbReference>
<dbReference type="InterPro" id="IPR036324">
    <property type="entry name" value="Mn/Fe_SOD_N_sf"/>
</dbReference>
<dbReference type="AlphaFoldDB" id="A0A4R7EUN9"/>
<dbReference type="GO" id="GO:0005737">
    <property type="term" value="C:cytoplasm"/>
    <property type="evidence" value="ECO:0007669"/>
    <property type="project" value="TreeGrafter"/>
</dbReference>
<evidence type="ECO:0000256" key="5">
    <source>
        <dbReference type="PIRSR" id="PIRSR000349-1"/>
    </source>
</evidence>
<evidence type="ECO:0000256" key="2">
    <source>
        <dbReference type="ARBA" id="ARBA00012682"/>
    </source>
</evidence>
<feature type="domain" description="Manganese/iron superoxide dismutase C-terminal" evidence="8">
    <location>
        <begin position="146"/>
        <end position="248"/>
    </location>
</feature>
<evidence type="ECO:0000313" key="10">
    <source>
        <dbReference type="Proteomes" id="UP000295215"/>
    </source>
</evidence>
<sequence>MNHSYLRCFFLFSILTLGSCNNPKELIEVQIPEREVFVESEVTYPNPSSIKTKQGPMEMPGLPYQFDELSDLFKPDHLLLHYNKIHLKYADQLNLSLHQTPIEKDTITTIVFKADNKNEKLKNLAGGYYNHNIFWKTLTNKKDTQPNAELQKAINNAFGNMSGFKKEFKEKALELVGSGWLWLISKNNSLAIVTTANNENPLMGHLMLGTPLLAIDLWEHSYYQTYQDNLHTYIDNCIQHLNWEFANEQYLKSE</sequence>
<evidence type="ECO:0000259" key="7">
    <source>
        <dbReference type="Pfam" id="PF00081"/>
    </source>
</evidence>
<feature type="binding site" evidence="5">
    <location>
        <position position="131"/>
    </location>
    <ligand>
        <name>Mn(2+)</name>
        <dbReference type="ChEBI" id="CHEBI:29035"/>
    </ligand>
</feature>
<dbReference type="PANTHER" id="PTHR43595:SF2">
    <property type="entry name" value="SMALL RIBOSOMAL SUBUNIT PROTEIN MS42"/>
    <property type="match status" value="1"/>
</dbReference>
<dbReference type="EC" id="1.15.1.1" evidence="2 6"/>
<dbReference type="GO" id="GO:0004784">
    <property type="term" value="F:superoxide dismutase activity"/>
    <property type="evidence" value="ECO:0007669"/>
    <property type="project" value="UniProtKB-EC"/>
</dbReference>
<feature type="binding site" evidence="5">
    <location>
        <position position="81"/>
    </location>
    <ligand>
        <name>Mn(2+)</name>
        <dbReference type="ChEBI" id="CHEBI:29035"/>
    </ligand>
</feature>
<keyword evidence="10" id="KW-1185">Reference proteome</keyword>
<dbReference type="GO" id="GO:0046872">
    <property type="term" value="F:metal ion binding"/>
    <property type="evidence" value="ECO:0007669"/>
    <property type="project" value="UniProtKB-KW"/>
</dbReference>
<dbReference type="PROSITE" id="PS00088">
    <property type="entry name" value="SOD_MN"/>
    <property type="match status" value="1"/>
</dbReference>
<dbReference type="InterPro" id="IPR019831">
    <property type="entry name" value="Mn/Fe_SOD_N"/>
</dbReference>